<dbReference type="InterPro" id="IPR036397">
    <property type="entry name" value="RNaseH_sf"/>
</dbReference>
<dbReference type="Proteomes" id="UP000822184">
    <property type="component" value="Unassembled WGS sequence"/>
</dbReference>
<name>A0AAE5LNI8_CLOBE</name>
<dbReference type="Gene3D" id="3.30.420.10">
    <property type="entry name" value="Ribonuclease H-like superfamily/Ribonuclease H"/>
    <property type="match status" value="1"/>
</dbReference>
<organism evidence="2 3">
    <name type="scientific">Clostridium beijerinckii</name>
    <name type="common">Clostridium MP</name>
    <dbReference type="NCBI Taxonomy" id="1520"/>
    <lineage>
        <taxon>Bacteria</taxon>
        <taxon>Bacillati</taxon>
        <taxon>Bacillota</taxon>
        <taxon>Clostridia</taxon>
        <taxon>Eubacteriales</taxon>
        <taxon>Clostridiaceae</taxon>
        <taxon>Clostridium</taxon>
    </lineage>
</organism>
<proteinExistence type="predicted"/>
<dbReference type="InterPro" id="IPR038717">
    <property type="entry name" value="Tc1-like_DDE_dom"/>
</dbReference>
<dbReference type="RefSeq" id="WP_241425943.1">
    <property type="nucleotide sequence ID" value="NZ_JABTDW010000001.1"/>
</dbReference>
<dbReference type="GO" id="GO:0003676">
    <property type="term" value="F:nucleic acid binding"/>
    <property type="evidence" value="ECO:0007669"/>
    <property type="project" value="InterPro"/>
</dbReference>
<evidence type="ECO:0000313" key="3">
    <source>
        <dbReference type="Proteomes" id="UP000822184"/>
    </source>
</evidence>
<accession>A0AAE5LNI8</accession>
<reference evidence="2" key="1">
    <citation type="submission" date="2020-06" db="EMBL/GenBank/DDBJ databases">
        <title>Genomic insights into acetone-butanol-ethanol (ABE) fermentation by sequencing solventogenic clostridia strains.</title>
        <authorList>
            <person name="Brown S."/>
        </authorList>
    </citation>
    <scope>NUCLEOTIDE SEQUENCE</scope>
    <source>
        <strain evidence="2">DJ123</strain>
    </source>
</reference>
<comment type="caution">
    <text evidence="2">The sequence shown here is derived from an EMBL/GenBank/DDBJ whole genome shotgun (WGS) entry which is preliminary data.</text>
</comment>
<protein>
    <submittedName>
        <fullName evidence="2">Transposase</fullName>
    </submittedName>
</protein>
<dbReference type="EMBL" id="JABTDW010000001">
    <property type="protein sequence ID" value="NSB12629.1"/>
    <property type="molecule type" value="Genomic_DNA"/>
</dbReference>
<evidence type="ECO:0000313" key="2">
    <source>
        <dbReference type="EMBL" id="NSB12629.1"/>
    </source>
</evidence>
<gene>
    <name evidence="2" type="ORF">BCD95_000888</name>
</gene>
<dbReference type="Pfam" id="PF13358">
    <property type="entry name" value="DDE_3"/>
    <property type="match status" value="1"/>
</dbReference>
<evidence type="ECO:0000259" key="1">
    <source>
        <dbReference type="Pfam" id="PF13358"/>
    </source>
</evidence>
<dbReference type="AlphaFoldDB" id="A0AAE5LNI8"/>
<feature type="domain" description="Tc1-like transposase DDE" evidence="1">
    <location>
        <begin position="1"/>
        <end position="60"/>
    </location>
</feature>
<sequence>MDNTMTHNCSGMQQYLDGKEKLVIINLPTYSPDLNPQENIWNRLKNCIFSSRARANIEELFNYIVSIYEKLNQNKSIENLTYARNYYA</sequence>